<name>A0ABP8JXV7_9MICO</name>
<dbReference type="EMBL" id="BAABGM010000001">
    <property type="protein sequence ID" value="GAA4397788.1"/>
    <property type="molecule type" value="Genomic_DNA"/>
</dbReference>
<comment type="caution">
    <text evidence="2">The sequence shown here is derived from an EMBL/GenBank/DDBJ whole genome shotgun (WGS) entry which is preliminary data.</text>
</comment>
<feature type="signal peptide" evidence="1">
    <location>
        <begin position="1"/>
        <end position="28"/>
    </location>
</feature>
<sequence>MSALQLRLLGTTATALLLGAALVTPSAARQDAGPAPQQDRAPTSCPLTRVGTQFVRCDDLTGNGVSAPLWVPRR</sequence>
<evidence type="ECO:0000313" key="3">
    <source>
        <dbReference type="Proteomes" id="UP001500945"/>
    </source>
</evidence>
<reference evidence="3" key="1">
    <citation type="journal article" date="2019" name="Int. J. Syst. Evol. Microbiol.">
        <title>The Global Catalogue of Microorganisms (GCM) 10K type strain sequencing project: providing services to taxonomists for standard genome sequencing and annotation.</title>
        <authorList>
            <consortium name="The Broad Institute Genomics Platform"/>
            <consortium name="The Broad Institute Genome Sequencing Center for Infectious Disease"/>
            <person name="Wu L."/>
            <person name="Ma J."/>
        </authorList>
    </citation>
    <scope>NUCLEOTIDE SEQUENCE [LARGE SCALE GENOMIC DNA]</scope>
    <source>
        <strain evidence="3">JCM 17809</strain>
    </source>
</reference>
<dbReference type="RefSeq" id="WP_345201533.1">
    <property type="nucleotide sequence ID" value="NZ_BAABGM010000001.1"/>
</dbReference>
<keyword evidence="1" id="KW-0732">Signal</keyword>
<proteinExistence type="predicted"/>
<protein>
    <submittedName>
        <fullName evidence="2">Uncharacterized protein</fullName>
    </submittedName>
</protein>
<keyword evidence="3" id="KW-1185">Reference proteome</keyword>
<feature type="chain" id="PRO_5047084199" evidence="1">
    <location>
        <begin position="29"/>
        <end position="74"/>
    </location>
</feature>
<gene>
    <name evidence="2" type="ORF">GCM10023168_03120</name>
</gene>
<dbReference type="Proteomes" id="UP001500945">
    <property type="component" value="Unassembled WGS sequence"/>
</dbReference>
<organism evidence="2 3">
    <name type="scientific">Fodinibacter luteus</name>
    <dbReference type="NCBI Taxonomy" id="552064"/>
    <lineage>
        <taxon>Bacteria</taxon>
        <taxon>Bacillati</taxon>
        <taxon>Actinomycetota</taxon>
        <taxon>Actinomycetes</taxon>
        <taxon>Micrococcales</taxon>
        <taxon>Intrasporangiaceae</taxon>
        <taxon>Fodinibacter (ex Wang et al. 2009)</taxon>
    </lineage>
</organism>
<evidence type="ECO:0000313" key="2">
    <source>
        <dbReference type="EMBL" id="GAA4397788.1"/>
    </source>
</evidence>
<accession>A0ABP8JXV7</accession>
<evidence type="ECO:0000256" key="1">
    <source>
        <dbReference type="SAM" id="SignalP"/>
    </source>
</evidence>